<dbReference type="AlphaFoldDB" id="A0A7S0HXI2"/>
<reference evidence="2" key="1">
    <citation type="submission" date="2021-01" db="EMBL/GenBank/DDBJ databases">
        <authorList>
            <person name="Corre E."/>
            <person name="Pelletier E."/>
            <person name="Niang G."/>
            <person name="Scheremetjew M."/>
            <person name="Finn R."/>
            <person name="Kale V."/>
            <person name="Holt S."/>
            <person name="Cochrane G."/>
            <person name="Meng A."/>
            <person name="Brown T."/>
            <person name="Cohen L."/>
        </authorList>
    </citation>
    <scope>NUCLEOTIDE SEQUENCE</scope>
    <source>
        <strain evidence="2">CCMP325</strain>
    </source>
</reference>
<evidence type="ECO:0000256" key="1">
    <source>
        <dbReference type="SAM" id="MobiDB-lite"/>
    </source>
</evidence>
<feature type="compositionally biased region" description="Polar residues" evidence="1">
    <location>
        <begin position="1"/>
        <end position="13"/>
    </location>
</feature>
<evidence type="ECO:0000313" key="2">
    <source>
        <dbReference type="EMBL" id="CAD8504905.1"/>
    </source>
</evidence>
<proteinExistence type="predicted"/>
<name>A0A7S0HXI2_9CRYP</name>
<organism evidence="2">
    <name type="scientific">Hanusia phi</name>
    <dbReference type="NCBI Taxonomy" id="3032"/>
    <lineage>
        <taxon>Eukaryota</taxon>
        <taxon>Cryptophyceae</taxon>
        <taxon>Pyrenomonadales</taxon>
        <taxon>Geminigeraceae</taxon>
        <taxon>Hanusia</taxon>
    </lineage>
</organism>
<protein>
    <submittedName>
        <fullName evidence="2">Uncharacterized protein</fullName>
    </submittedName>
</protein>
<dbReference type="EMBL" id="HBEO01032153">
    <property type="protein sequence ID" value="CAD8504905.1"/>
    <property type="molecule type" value="Transcribed_RNA"/>
</dbReference>
<feature type="region of interest" description="Disordered" evidence="1">
    <location>
        <begin position="1"/>
        <end position="23"/>
    </location>
</feature>
<accession>A0A7S0HXI2</accession>
<sequence>MEAHSSQSEQTAHSGRECNSPVQTQLLTGILPEGKYYMSCPSTEGASAQDQHRAETPPLSPRSAFRLEVLMLSTIDRCLTAKDVLLEQPLYWSSAESKQDDGDSAQVYEKFCGKRKRTAEEHFDTVSCNIDWVGNPQSTCPGQVIDSFLDAENGLDASPTSAIWNEWNESEEMDIKIKVDDKHAVNSAELPHVPELQLEAQGGDEEIKDERSMQVESMGTTVIQDVPRETDKDVAESE</sequence>
<gene>
    <name evidence="2" type="ORF">HPHI1048_LOCUS21784</name>
</gene>